<dbReference type="EMBL" id="CAJVPT010015147">
    <property type="protein sequence ID" value="CAG8609683.1"/>
    <property type="molecule type" value="Genomic_DNA"/>
</dbReference>
<comment type="caution">
    <text evidence="1">The sequence shown here is derived from an EMBL/GenBank/DDBJ whole genome shotgun (WGS) entry which is preliminary data.</text>
</comment>
<evidence type="ECO:0000313" key="2">
    <source>
        <dbReference type="Proteomes" id="UP000789525"/>
    </source>
</evidence>
<gene>
    <name evidence="1" type="ORF">ACOLOM_LOCUS6970</name>
</gene>
<accession>A0ACA9MRN4</accession>
<reference evidence="1" key="1">
    <citation type="submission" date="2021-06" db="EMBL/GenBank/DDBJ databases">
        <authorList>
            <person name="Kallberg Y."/>
            <person name="Tangrot J."/>
            <person name="Rosling A."/>
        </authorList>
    </citation>
    <scope>NUCLEOTIDE SEQUENCE</scope>
    <source>
        <strain evidence="1">CL356</strain>
    </source>
</reference>
<name>A0ACA9MRN4_9GLOM</name>
<proteinExistence type="predicted"/>
<protein>
    <submittedName>
        <fullName evidence="1">124_t:CDS:1</fullName>
    </submittedName>
</protein>
<organism evidence="1 2">
    <name type="scientific">Acaulospora colombiana</name>
    <dbReference type="NCBI Taxonomy" id="27376"/>
    <lineage>
        <taxon>Eukaryota</taxon>
        <taxon>Fungi</taxon>
        <taxon>Fungi incertae sedis</taxon>
        <taxon>Mucoromycota</taxon>
        <taxon>Glomeromycotina</taxon>
        <taxon>Glomeromycetes</taxon>
        <taxon>Diversisporales</taxon>
        <taxon>Acaulosporaceae</taxon>
        <taxon>Acaulospora</taxon>
    </lineage>
</organism>
<sequence length="91" mass="10378">MSSDDKTVIQSFNNETKILDVRHQIKIVKFSAPGADKAHGETYRSSGIVIVIVIEYTNVRFQVNDISYQYLPQVIDGDEYKIAENILNQDE</sequence>
<evidence type="ECO:0000313" key="1">
    <source>
        <dbReference type="EMBL" id="CAG8609683.1"/>
    </source>
</evidence>
<keyword evidence="2" id="KW-1185">Reference proteome</keyword>
<dbReference type="Proteomes" id="UP000789525">
    <property type="component" value="Unassembled WGS sequence"/>
</dbReference>